<feature type="signal peptide" evidence="1">
    <location>
        <begin position="1"/>
        <end position="21"/>
    </location>
</feature>
<sequence length="136" mass="13912">MKIAPFVVVLLAIGFATYTQAAPEPLFGLIETAANIIGAGISAIAGAIEGFINGALGGVLTGVLKSGNFGKISVNPREGGCQAENVAKIIDNLFKVLEIPVVGCRSNRDCRNTGIGVCGSVQGIPNAQRICQLTSL</sequence>
<name>A0A5N5TE08_9CRUS</name>
<accession>A0A5N5TE08</accession>
<evidence type="ECO:0000313" key="2">
    <source>
        <dbReference type="EMBL" id="KAB7504318.1"/>
    </source>
</evidence>
<protein>
    <submittedName>
        <fullName evidence="2">Uncharacterized protein</fullName>
    </submittedName>
</protein>
<keyword evidence="3" id="KW-1185">Reference proteome</keyword>
<comment type="caution">
    <text evidence="2">The sequence shown here is derived from an EMBL/GenBank/DDBJ whole genome shotgun (WGS) entry which is preliminary data.</text>
</comment>
<dbReference type="EMBL" id="SEYY01003410">
    <property type="protein sequence ID" value="KAB7504318.1"/>
    <property type="molecule type" value="Genomic_DNA"/>
</dbReference>
<dbReference type="Proteomes" id="UP000326759">
    <property type="component" value="Unassembled WGS sequence"/>
</dbReference>
<dbReference type="AlphaFoldDB" id="A0A5N5TE08"/>
<keyword evidence="1" id="KW-0732">Signal</keyword>
<gene>
    <name evidence="2" type="ORF">Anas_11974</name>
</gene>
<organism evidence="2 3">
    <name type="scientific">Armadillidium nasatum</name>
    <dbReference type="NCBI Taxonomy" id="96803"/>
    <lineage>
        <taxon>Eukaryota</taxon>
        <taxon>Metazoa</taxon>
        <taxon>Ecdysozoa</taxon>
        <taxon>Arthropoda</taxon>
        <taxon>Crustacea</taxon>
        <taxon>Multicrustacea</taxon>
        <taxon>Malacostraca</taxon>
        <taxon>Eumalacostraca</taxon>
        <taxon>Peracarida</taxon>
        <taxon>Isopoda</taxon>
        <taxon>Oniscidea</taxon>
        <taxon>Crinocheta</taxon>
        <taxon>Armadillidiidae</taxon>
        <taxon>Armadillidium</taxon>
    </lineage>
</organism>
<evidence type="ECO:0000256" key="1">
    <source>
        <dbReference type="SAM" id="SignalP"/>
    </source>
</evidence>
<evidence type="ECO:0000313" key="3">
    <source>
        <dbReference type="Proteomes" id="UP000326759"/>
    </source>
</evidence>
<feature type="chain" id="PRO_5024370533" evidence="1">
    <location>
        <begin position="22"/>
        <end position="136"/>
    </location>
</feature>
<proteinExistence type="predicted"/>
<reference evidence="2 3" key="1">
    <citation type="journal article" date="2019" name="PLoS Biol.">
        <title>Sex chromosomes control vertical transmission of feminizing Wolbachia symbionts in an isopod.</title>
        <authorList>
            <person name="Becking T."/>
            <person name="Chebbi M.A."/>
            <person name="Giraud I."/>
            <person name="Moumen B."/>
            <person name="Laverre T."/>
            <person name="Caubet Y."/>
            <person name="Peccoud J."/>
            <person name="Gilbert C."/>
            <person name="Cordaux R."/>
        </authorList>
    </citation>
    <scope>NUCLEOTIDE SEQUENCE [LARGE SCALE GENOMIC DNA]</scope>
    <source>
        <strain evidence="2">ANa2</strain>
        <tissue evidence="2">Whole body excluding digestive tract and cuticle</tissue>
    </source>
</reference>